<dbReference type="PROSITE" id="PS51371">
    <property type="entry name" value="CBS"/>
    <property type="match status" value="2"/>
</dbReference>
<dbReference type="Proteomes" id="UP001501074">
    <property type="component" value="Unassembled WGS sequence"/>
</dbReference>
<dbReference type="EMBL" id="BAAAZO010000003">
    <property type="protein sequence ID" value="GAA3603649.1"/>
    <property type="molecule type" value="Genomic_DNA"/>
</dbReference>
<keyword evidence="1 2" id="KW-0129">CBS domain</keyword>
<dbReference type="InterPro" id="IPR051257">
    <property type="entry name" value="Diverse_CBS-Domain"/>
</dbReference>
<evidence type="ECO:0000256" key="1">
    <source>
        <dbReference type="ARBA" id="ARBA00023122"/>
    </source>
</evidence>
<evidence type="ECO:0000256" key="2">
    <source>
        <dbReference type="PROSITE-ProRule" id="PRU00703"/>
    </source>
</evidence>
<organism evidence="4 5">
    <name type="scientific">Kineosporia mesophila</name>
    <dbReference type="NCBI Taxonomy" id="566012"/>
    <lineage>
        <taxon>Bacteria</taxon>
        <taxon>Bacillati</taxon>
        <taxon>Actinomycetota</taxon>
        <taxon>Actinomycetes</taxon>
        <taxon>Kineosporiales</taxon>
        <taxon>Kineosporiaceae</taxon>
        <taxon>Kineosporia</taxon>
    </lineage>
</organism>
<dbReference type="RefSeq" id="WP_231487208.1">
    <property type="nucleotide sequence ID" value="NZ_BAAAZO010000003.1"/>
</dbReference>
<evidence type="ECO:0000313" key="5">
    <source>
        <dbReference type="Proteomes" id="UP001501074"/>
    </source>
</evidence>
<evidence type="ECO:0000313" key="4">
    <source>
        <dbReference type="EMBL" id="GAA3603649.1"/>
    </source>
</evidence>
<proteinExistence type="predicted"/>
<protein>
    <submittedName>
        <fullName evidence="4">CBS domain-containing protein</fullName>
    </submittedName>
</protein>
<dbReference type="SMART" id="SM00116">
    <property type="entry name" value="CBS"/>
    <property type="match status" value="2"/>
</dbReference>
<reference evidence="5" key="1">
    <citation type="journal article" date="2019" name="Int. J. Syst. Evol. Microbiol.">
        <title>The Global Catalogue of Microorganisms (GCM) 10K type strain sequencing project: providing services to taxonomists for standard genome sequencing and annotation.</title>
        <authorList>
            <consortium name="The Broad Institute Genomics Platform"/>
            <consortium name="The Broad Institute Genome Sequencing Center for Infectious Disease"/>
            <person name="Wu L."/>
            <person name="Ma J."/>
        </authorList>
    </citation>
    <scope>NUCLEOTIDE SEQUENCE [LARGE SCALE GENOMIC DNA]</scope>
    <source>
        <strain evidence="5">JCM 16902</strain>
    </source>
</reference>
<dbReference type="InterPro" id="IPR000644">
    <property type="entry name" value="CBS_dom"/>
</dbReference>
<feature type="domain" description="CBS" evidence="3">
    <location>
        <begin position="8"/>
        <end position="67"/>
    </location>
</feature>
<gene>
    <name evidence="4" type="ORF">GCM10022223_19120</name>
</gene>
<feature type="domain" description="CBS" evidence="3">
    <location>
        <begin position="76"/>
        <end position="131"/>
    </location>
</feature>
<evidence type="ECO:0000259" key="3">
    <source>
        <dbReference type="PROSITE" id="PS51371"/>
    </source>
</evidence>
<name>A0ABP6ZBL4_9ACTN</name>
<comment type="caution">
    <text evidence="4">The sequence shown here is derived from an EMBL/GenBank/DDBJ whole genome shotgun (WGS) entry which is preliminary data.</text>
</comment>
<dbReference type="InterPro" id="IPR044725">
    <property type="entry name" value="CBSX3_CBS_dom"/>
</dbReference>
<dbReference type="SUPFAM" id="SSF54631">
    <property type="entry name" value="CBS-domain pair"/>
    <property type="match status" value="1"/>
</dbReference>
<dbReference type="PANTHER" id="PTHR43080">
    <property type="entry name" value="CBS DOMAIN-CONTAINING PROTEIN CBSX3, MITOCHONDRIAL"/>
    <property type="match status" value="1"/>
</dbReference>
<dbReference type="PANTHER" id="PTHR43080:SF2">
    <property type="entry name" value="CBS DOMAIN-CONTAINING PROTEIN"/>
    <property type="match status" value="1"/>
</dbReference>
<dbReference type="Gene3D" id="3.10.580.10">
    <property type="entry name" value="CBS-domain"/>
    <property type="match status" value="1"/>
</dbReference>
<sequence length="142" mass="15598">MRISELLRQKGGLVVTIGPDRPVTELLDKLATNGVGALVVSADGQSVDGIVSERDVVRKLQRFGPDLLQEPVSEIMSRQVQTCPPATEIEELAKLMTNGRFRHVPVVDGDRLVGIVSIGDVVKHRMDELEGERDQLQAYINT</sequence>
<dbReference type="InterPro" id="IPR046342">
    <property type="entry name" value="CBS_dom_sf"/>
</dbReference>
<keyword evidence="5" id="KW-1185">Reference proteome</keyword>
<dbReference type="CDD" id="cd04623">
    <property type="entry name" value="CBS_pair_bac_euk"/>
    <property type="match status" value="1"/>
</dbReference>
<dbReference type="Pfam" id="PF00571">
    <property type="entry name" value="CBS"/>
    <property type="match status" value="2"/>
</dbReference>
<accession>A0ABP6ZBL4</accession>